<dbReference type="OrthoDB" id="8549329at2"/>
<dbReference type="Pfam" id="PF04002">
    <property type="entry name" value="RadC"/>
    <property type="match status" value="1"/>
</dbReference>
<dbReference type="InterPro" id="IPR025657">
    <property type="entry name" value="RadC_JAB"/>
</dbReference>
<dbReference type="EMBL" id="FODO01000009">
    <property type="protein sequence ID" value="SEO38238.1"/>
    <property type="molecule type" value="Genomic_DNA"/>
</dbReference>
<protein>
    <submittedName>
        <fullName evidence="3">RadC-like JAB domain-containing protein</fullName>
    </submittedName>
</protein>
<evidence type="ECO:0000313" key="4">
    <source>
        <dbReference type="Proteomes" id="UP000198814"/>
    </source>
</evidence>
<reference evidence="4" key="1">
    <citation type="submission" date="2016-10" db="EMBL/GenBank/DDBJ databases">
        <authorList>
            <person name="Varghese N."/>
            <person name="Submissions S."/>
        </authorList>
    </citation>
    <scope>NUCLEOTIDE SEQUENCE [LARGE SCALE GENOMIC DNA]</scope>
    <source>
        <strain evidence="4">Nm76</strain>
    </source>
</reference>
<dbReference type="AlphaFoldDB" id="A0A1H8P9B9"/>
<organism evidence="3 4">
    <name type="scientific">Nitrosomonas oligotropha</name>
    <dbReference type="NCBI Taxonomy" id="42354"/>
    <lineage>
        <taxon>Bacteria</taxon>
        <taxon>Pseudomonadati</taxon>
        <taxon>Pseudomonadota</taxon>
        <taxon>Betaproteobacteria</taxon>
        <taxon>Nitrosomonadales</taxon>
        <taxon>Nitrosomonadaceae</taxon>
        <taxon>Nitrosomonas</taxon>
    </lineage>
</organism>
<accession>A0A1H8P9B9</accession>
<name>A0A1H8P9B9_9PROT</name>
<evidence type="ECO:0000313" key="3">
    <source>
        <dbReference type="EMBL" id="SEO38238.1"/>
    </source>
</evidence>
<proteinExistence type="predicted"/>
<dbReference type="Gene3D" id="3.40.140.10">
    <property type="entry name" value="Cytidine Deaminase, domain 2"/>
    <property type="match status" value="1"/>
</dbReference>
<sequence length="374" mass="41867">MRDNMLKIPGNPSNPDEGDLYEKIETRPGTTKKQKEARRGAYTELLEAHARWAGGSILGCDFPKDFREKGGTTFLNQSIKSGYDLAVMAQILRDPRYETLRIFYTRMNRIVHHTAVSSRLPGAVYLEKIGHDKHDLGILVEKTKRHVKADGYWLLHNHPSGNATPSSQDIRLTEIIASFVPSFKGHVVINTSQYSVIDNDGHVDFVNWMGNLAGGYQNNHYKSHELLLEKIASPEDLAKIGHALKNRDQFFNLIGLSATGFVLSLSELPLTVLIRPQNLLLARLQNFARNSGVNTIFAITNVNDYRHPVLLKACEAGILKDVLAVDGFDYRSLREEGLFASISGEISAILRKPRTFVKEDGGLGKYTRGRGRSR</sequence>
<dbReference type="InterPro" id="IPR020891">
    <property type="entry name" value="UPF0758_CS"/>
</dbReference>
<dbReference type="STRING" id="42354.SAMN05216333_1095"/>
<gene>
    <name evidence="3" type="ORF">SAMN05216333_1095</name>
</gene>
<evidence type="ECO:0000259" key="2">
    <source>
        <dbReference type="Pfam" id="PF04002"/>
    </source>
</evidence>
<evidence type="ECO:0000256" key="1">
    <source>
        <dbReference type="SAM" id="MobiDB-lite"/>
    </source>
</evidence>
<feature type="domain" description="RadC-like JAB" evidence="2">
    <location>
        <begin position="148"/>
        <end position="179"/>
    </location>
</feature>
<dbReference type="Proteomes" id="UP000198814">
    <property type="component" value="Unassembled WGS sequence"/>
</dbReference>
<dbReference type="PROSITE" id="PS01302">
    <property type="entry name" value="UPF0758"/>
    <property type="match status" value="1"/>
</dbReference>
<feature type="region of interest" description="Disordered" evidence="1">
    <location>
        <begin position="1"/>
        <end position="36"/>
    </location>
</feature>
<dbReference type="RefSeq" id="WP_090318381.1">
    <property type="nucleotide sequence ID" value="NZ_FNOE01000010.1"/>
</dbReference>
<keyword evidence="4" id="KW-1185">Reference proteome</keyword>